<reference evidence="1" key="1">
    <citation type="submission" date="2018-06" db="EMBL/GenBank/DDBJ databases">
        <authorList>
            <person name="Zhirakovskaya E."/>
        </authorList>
    </citation>
    <scope>NUCLEOTIDE SEQUENCE</scope>
</reference>
<proteinExistence type="predicted"/>
<gene>
    <name evidence="1" type="ORF">MNBD_GAMMA03-862</name>
</gene>
<evidence type="ECO:0000313" key="1">
    <source>
        <dbReference type="EMBL" id="VAW44405.1"/>
    </source>
</evidence>
<protein>
    <submittedName>
        <fullName evidence="1">Uncharacterized protein</fullName>
    </submittedName>
</protein>
<accession>A0A3B0VLI4</accession>
<dbReference type="InterPro" id="IPR013783">
    <property type="entry name" value="Ig-like_fold"/>
</dbReference>
<name>A0A3B0VLI4_9ZZZZ</name>
<dbReference type="Gene3D" id="2.60.40.10">
    <property type="entry name" value="Immunoglobulins"/>
    <property type="match status" value="1"/>
</dbReference>
<dbReference type="AlphaFoldDB" id="A0A3B0VLI4"/>
<sequence length="681" mass="73172">MNIKFKKSIGLSWLLLGGFFVSDGLSSPVNKTINSCDLIQSSGGSVDASLDILSRPAGISPETVYFSAQQSSDPNCLDFSGGNDIEACRTGQYFGYYFDFGDPDSGVFTVTGNSKNRQISGAPRAVHTFVCEGAGNSRWNAASQQCEYAVKVRVQNPTGDWDDACANVAIKPQAVEYLAAETYCISSGSDFSDCPAGVPVANRLTDSPPQNLQTDLSHSRVLYQRGSAGMYSPMCIGYGERDIRVDSYGVGDDPLIEEVVIGTAQGCSTIPSNAQVSGYDILSKNQSGHVISGWAFGNGVANLRLRNLTVGMSATLLTLHNLDLDWSAGGMFSAPSNGYVRMGDTTSNCYDNADLDCDLVPYPYGIFVSEVRSVGDVDNNGVVGHIPGVNIGCFRDCGIVNSAIIGSYAKASFEHNLRIMGAWGLVISNSHFAGDHAGTNGPKSKITLRQVRTDAVASQVVNPEDFISGNHAGDGPGWQRNSDTGSHFYPHYNFLVDNILGDTINTVTEDAGWIDLHPGHQYSSVFGSEFLLWSGADFNATQLFLGGRNITSHGTTFNGENITCRFNTRYWPQPSYQFDASTIFSDTPNGQCNGAVRSLPTPSQPGVYGDDLIFLNGFESLSLGAYSAGTKNNINFVQSQHTTINGTAFTSILDLPFDDENPSILTSLDIHMPVLDTRYSR</sequence>
<dbReference type="EMBL" id="UOFC01000005">
    <property type="protein sequence ID" value="VAW44405.1"/>
    <property type="molecule type" value="Genomic_DNA"/>
</dbReference>
<organism evidence="1">
    <name type="scientific">hydrothermal vent metagenome</name>
    <dbReference type="NCBI Taxonomy" id="652676"/>
    <lineage>
        <taxon>unclassified sequences</taxon>
        <taxon>metagenomes</taxon>
        <taxon>ecological metagenomes</taxon>
    </lineage>
</organism>